<protein>
    <recommendedName>
        <fullName evidence="3 10">Thymidylate kinase</fullName>
        <ecNumber evidence="2 10">2.7.4.9</ecNumber>
    </recommendedName>
    <alternativeName>
        <fullName evidence="10">dTMP kinase</fullName>
    </alternativeName>
</protein>
<dbReference type="SUPFAM" id="SSF52540">
    <property type="entry name" value="P-loop containing nucleoside triphosphate hydrolases"/>
    <property type="match status" value="1"/>
</dbReference>
<reference evidence="13 14" key="1">
    <citation type="submission" date="2018-11" db="EMBL/GenBank/DDBJ databases">
        <title>Draft genome sequence of Cellulomonas takizawaensis strain TKZ-21.</title>
        <authorList>
            <person name="Yamamura H."/>
            <person name="Hayashi T."/>
            <person name="Hamada M."/>
            <person name="Serisawa Y."/>
            <person name="Matsuyama K."/>
            <person name="Nakagawa Y."/>
            <person name="Otoguro M."/>
            <person name="Yanagida F."/>
            <person name="Hayakawa M."/>
        </authorList>
    </citation>
    <scope>NUCLEOTIDE SEQUENCE [LARGE SCALE GENOMIC DNA]</scope>
    <source>
        <strain evidence="13 14">TKZ-21</strain>
    </source>
</reference>
<dbReference type="PANTHER" id="PTHR10344:SF4">
    <property type="entry name" value="UMP-CMP KINASE 2, MITOCHONDRIAL"/>
    <property type="match status" value="1"/>
</dbReference>
<dbReference type="InterPro" id="IPR027417">
    <property type="entry name" value="P-loop_NTPase"/>
</dbReference>
<evidence type="ECO:0000256" key="11">
    <source>
        <dbReference type="SAM" id="MobiDB-lite"/>
    </source>
</evidence>
<evidence type="ECO:0000259" key="12">
    <source>
        <dbReference type="Pfam" id="PF02223"/>
    </source>
</evidence>
<keyword evidence="8 10" id="KW-0067">ATP-binding</keyword>
<evidence type="ECO:0000256" key="6">
    <source>
        <dbReference type="ARBA" id="ARBA00022741"/>
    </source>
</evidence>
<keyword evidence="4 10" id="KW-0808">Transferase</keyword>
<evidence type="ECO:0000256" key="4">
    <source>
        <dbReference type="ARBA" id="ARBA00022679"/>
    </source>
</evidence>
<evidence type="ECO:0000256" key="5">
    <source>
        <dbReference type="ARBA" id="ARBA00022727"/>
    </source>
</evidence>
<dbReference type="GO" id="GO:0006235">
    <property type="term" value="P:dTTP biosynthetic process"/>
    <property type="evidence" value="ECO:0007669"/>
    <property type="project" value="UniProtKB-UniRule"/>
</dbReference>
<dbReference type="CDD" id="cd01672">
    <property type="entry name" value="TMPK"/>
    <property type="match status" value="1"/>
</dbReference>
<comment type="similarity">
    <text evidence="1 10">Belongs to the thymidylate kinase family.</text>
</comment>
<dbReference type="GO" id="GO:0005524">
    <property type="term" value="F:ATP binding"/>
    <property type="evidence" value="ECO:0007669"/>
    <property type="project" value="UniProtKB-UniRule"/>
</dbReference>
<organism evidence="13 14">
    <name type="scientific">Cellulomonas algicola</name>
    <dbReference type="NCBI Taxonomy" id="2071633"/>
    <lineage>
        <taxon>Bacteria</taxon>
        <taxon>Bacillati</taxon>
        <taxon>Actinomycetota</taxon>
        <taxon>Actinomycetes</taxon>
        <taxon>Micrococcales</taxon>
        <taxon>Cellulomonadaceae</taxon>
        <taxon>Cellulomonas</taxon>
    </lineage>
</organism>
<dbReference type="GO" id="GO:0005737">
    <property type="term" value="C:cytoplasm"/>
    <property type="evidence" value="ECO:0007669"/>
    <property type="project" value="TreeGrafter"/>
</dbReference>
<keyword evidence="14" id="KW-1185">Reference proteome</keyword>
<evidence type="ECO:0000256" key="9">
    <source>
        <dbReference type="ARBA" id="ARBA00048743"/>
    </source>
</evidence>
<dbReference type="GO" id="GO:0006233">
    <property type="term" value="P:dTDP biosynthetic process"/>
    <property type="evidence" value="ECO:0007669"/>
    <property type="project" value="InterPro"/>
</dbReference>
<dbReference type="GO" id="GO:0006227">
    <property type="term" value="P:dUDP biosynthetic process"/>
    <property type="evidence" value="ECO:0007669"/>
    <property type="project" value="TreeGrafter"/>
</dbReference>
<dbReference type="Proteomes" id="UP000288246">
    <property type="component" value="Unassembled WGS sequence"/>
</dbReference>
<dbReference type="EMBL" id="BHYL01000194">
    <property type="protein sequence ID" value="GCD20786.1"/>
    <property type="molecule type" value="Genomic_DNA"/>
</dbReference>
<dbReference type="PANTHER" id="PTHR10344">
    <property type="entry name" value="THYMIDYLATE KINASE"/>
    <property type="match status" value="1"/>
</dbReference>
<dbReference type="InterPro" id="IPR018094">
    <property type="entry name" value="Thymidylate_kinase"/>
</dbReference>
<feature type="region of interest" description="Disordered" evidence="11">
    <location>
        <begin position="1"/>
        <end position="37"/>
    </location>
</feature>
<evidence type="ECO:0000256" key="3">
    <source>
        <dbReference type="ARBA" id="ARBA00017144"/>
    </source>
</evidence>
<accession>A0A401V1K8</accession>
<feature type="domain" description="Thymidylate kinase-like" evidence="12">
    <location>
        <begin position="47"/>
        <end position="174"/>
    </location>
</feature>
<evidence type="ECO:0000256" key="10">
    <source>
        <dbReference type="HAMAP-Rule" id="MF_00165"/>
    </source>
</evidence>
<dbReference type="EC" id="2.7.4.9" evidence="2 10"/>
<keyword evidence="6 10" id="KW-0547">Nucleotide-binding</keyword>
<evidence type="ECO:0000256" key="7">
    <source>
        <dbReference type="ARBA" id="ARBA00022777"/>
    </source>
</evidence>
<dbReference type="GO" id="GO:0004798">
    <property type="term" value="F:dTMP kinase activity"/>
    <property type="evidence" value="ECO:0007669"/>
    <property type="project" value="UniProtKB-UniRule"/>
</dbReference>
<evidence type="ECO:0000256" key="2">
    <source>
        <dbReference type="ARBA" id="ARBA00012980"/>
    </source>
</evidence>
<dbReference type="Gene3D" id="3.40.50.300">
    <property type="entry name" value="P-loop containing nucleotide triphosphate hydrolases"/>
    <property type="match status" value="1"/>
</dbReference>
<feature type="binding site" evidence="10">
    <location>
        <begin position="49"/>
        <end position="56"/>
    </location>
    <ligand>
        <name>ATP</name>
        <dbReference type="ChEBI" id="CHEBI:30616"/>
    </ligand>
</feature>
<comment type="caution">
    <text evidence="13">The sequence shown here is derived from an EMBL/GenBank/DDBJ whole genome shotgun (WGS) entry which is preliminary data.</text>
</comment>
<evidence type="ECO:0000313" key="14">
    <source>
        <dbReference type="Proteomes" id="UP000288246"/>
    </source>
</evidence>
<evidence type="ECO:0000256" key="8">
    <source>
        <dbReference type="ARBA" id="ARBA00022840"/>
    </source>
</evidence>
<dbReference type="Pfam" id="PF02223">
    <property type="entry name" value="Thymidylate_kin"/>
    <property type="match status" value="1"/>
</dbReference>
<sequence length="256" mass="26799">MRAIHTVVDGRPAGGSQDPLTAGDGTTPRSLEGGSTVHASSPTVVVIEGIDGAGKSSQCGRVAERLTDRGLRVVTCAPDRPLRRVYKSLIDDADGFPDARTSVLLGLADYAYATQDVPPADVVLLDRYAYSSCADALALGMRPDQVLPLLRLFDAPDLTLFVDVSPREALARKGGACSLAEAGGPEVLRGAGSLPDAFVTYQNAVRDGFLRLFASHTGRHGFHVVDGERSLDDVTDALCDVVLRACGAGLPEAVDA</sequence>
<dbReference type="InterPro" id="IPR039430">
    <property type="entry name" value="Thymidylate_kin-like_dom"/>
</dbReference>
<dbReference type="HAMAP" id="MF_00165">
    <property type="entry name" value="Thymidylate_kinase"/>
    <property type="match status" value="1"/>
</dbReference>
<keyword evidence="7 10" id="KW-0418">Kinase</keyword>
<name>A0A401V1K8_9CELL</name>
<evidence type="ECO:0000313" key="13">
    <source>
        <dbReference type="EMBL" id="GCD20786.1"/>
    </source>
</evidence>
<dbReference type="AlphaFoldDB" id="A0A401V1K8"/>
<comment type="catalytic activity">
    <reaction evidence="9 10">
        <text>dTMP + ATP = dTDP + ADP</text>
        <dbReference type="Rhea" id="RHEA:13517"/>
        <dbReference type="ChEBI" id="CHEBI:30616"/>
        <dbReference type="ChEBI" id="CHEBI:58369"/>
        <dbReference type="ChEBI" id="CHEBI:63528"/>
        <dbReference type="ChEBI" id="CHEBI:456216"/>
        <dbReference type="EC" id="2.7.4.9"/>
    </reaction>
</comment>
<evidence type="ECO:0000256" key="1">
    <source>
        <dbReference type="ARBA" id="ARBA00009776"/>
    </source>
</evidence>
<keyword evidence="5 10" id="KW-0545">Nucleotide biosynthesis</keyword>
<proteinExistence type="inferred from homology"/>
<comment type="function">
    <text evidence="10">Phosphorylation of dTMP to form dTDP in both de novo and salvage pathways of dTTP synthesis.</text>
</comment>
<gene>
    <name evidence="10" type="primary">tmk</name>
    <name evidence="13" type="ORF">CTKZ_23480</name>
</gene>